<feature type="transmembrane region" description="Helical" evidence="2">
    <location>
        <begin position="38"/>
        <end position="60"/>
    </location>
</feature>
<protein>
    <submittedName>
        <fullName evidence="3">Uncharacterized protein</fullName>
    </submittedName>
</protein>
<keyword evidence="2" id="KW-0812">Transmembrane</keyword>
<dbReference type="RefSeq" id="WP_145808203.1">
    <property type="nucleotide sequence ID" value="NZ_VIVK01000001.1"/>
</dbReference>
<proteinExistence type="predicted"/>
<name>A0A561BUQ7_9ACTN</name>
<dbReference type="AlphaFoldDB" id="A0A561BUQ7"/>
<feature type="region of interest" description="Disordered" evidence="1">
    <location>
        <begin position="64"/>
        <end position="129"/>
    </location>
</feature>
<evidence type="ECO:0000256" key="2">
    <source>
        <dbReference type="SAM" id="Phobius"/>
    </source>
</evidence>
<evidence type="ECO:0000313" key="3">
    <source>
        <dbReference type="EMBL" id="TWD82541.1"/>
    </source>
</evidence>
<evidence type="ECO:0000313" key="4">
    <source>
        <dbReference type="Proteomes" id="UP000318380"/>
    </source>
</evidence>
<reference evidence="3 4" key="1">
    <citation type="submission" date="2019-06" db="EMBL/GenBank/DDBJ databases">
        <title>Sequencing the genomes of 1000 actinobacteria strains.</title>
        <authorList>
            <person name="Klenk H.-P."/>
        </authorList>
    </citation>
    <scope>NUCLEOTIDE SEQUENCE [LARGE SCALE GENOMIC DNA]</scope>
    <source>
        <strain evidence="3 4">DSM 24683</strain>
    </source>
</reference>
<keyword evidence="2" id="KW-1133">Transmembrane helix</keyword>
<dbReference type="Proteomes" id="UP000318380">
    <property type="component" value="Unassembled WGS sequence"/>
</dbReference>
<comment type="caution">
    <text evidence="3">The sequence shown here is derived from an EMBL/GenBank/DDBJ whole genome shotgun (WGS) entry which is preliminary data.</text>
</comment>
<feature type="compositionally biased region" description="Low complexity" evidence="1">
    <location>
        <begin position="87"/>
        <end position="101"/>
    </location>
</feature>
<dbReference type="EMBL" id="VIVK01000001">
    <property type="protein sequence ID" value="TWD82541.1"/>
    <property type="molecule type" value="Genomic_DNA"/>
</dbReference>
<gene>
    <name evidence="3" type="ORF">FB561_3674</name>
</gene>
<accession>A0A561BUQ7</accession>
<evidence type="ECO:0000256" key="1">
    <source>
        <dbReference type="SAM" id="MobiDB-lite"/>
    </source>
</evidence>
<sequence length="282" mass="28955">MNDLETKTRALRALRDDDGPGLDPGTLMAGAKRRRARGVAATAVASVAVASVAVGGFLAAAGDEGEPQVAGPAGPVATPSVQPSVQPLASASASSGLPSGPETLPRTASSQPIPKARTSWTPGGPIGAKPVGTVPIRGKVAIAAKYWFETRGTQWCITAYDATTGGTFEPLGCRGTVGNTNLGDDRVPGIQSSIDAAGNKVVTSVFRGAPRRVIYTDGDRYYEAKLYRLAGIPGWTMAVATYQPVGSRLPADAYVFAYDDAGRVTAQFPAADQGGPATDPLR</sequence>
<organism evidence="3 4">
    <name type="scientific">Kribbella amoyensis</name>
    <dbReference type="NCBI Taxonomy" id="996641"/>
    <lineage>
        <taxon>Bacteria</taxon>
        <taxon>Bacillati</taxon>
        <taxon>Actinomycetota</taxon>
        <taxon>Actinomycetes</taxon>
        <taxon>Propionibacteriales</taxon>
        <taxon>Kribbellaceae</taxon>
        <taxon>Kribbella</taxon>
    </lineage>
</organism>
<keyword evidence="4" id="KW-1185">Reference proteome</keyword>
<keyword evidence="2" id="KW-0472">Membrane</keyword>